<gene>
    <name evidence="1" type="ORF">ALEPTO_LOCUS8659</name>
</gene>
<keyword evidence="2" id="KW-1185">Reference proteome</keyword>
<dbReference type="AlphaFoldDB" id="A0A9N9GKZ3"/>
<dbReference type="EMBL" id="CAJVPS010005282">
    <property type="protein sequence ID" value="CAG8613359.1"/>
    <property type="molecule type" value="Genomic_DNA"/>
</dbReference>
<protein>
    <submittedName>
        <fullName evidence="1">3980_t:CDS:1</fullName>
    </submittedName>
</protein>
<evidence type="ECO:0000313" key="2">
    <source>
        <dbReference type="Proteomes" id="UP000789508"/>
    </source>
</evidence>
<name>A0A9N9GKZ3_9GLOM</name>
<proteinExistence type="predicted"/>
<organism evidence="1 2">
    <name type="scientific">Ambispora leptoticha</name>
    <dbReference type="NCBI Taxonomy" id="144679"/>
    <lineage>
        <taxon>Eukaryota</taxon>
        <taxon>Fungi</taxon>
        <taxon>Fungi incertae sedis</taxon>
        <taxon>Mucoromycota</taxon>
        <taxon>Glomeromycotina</taxon>
        <taxon>Glomeromycetes</taxon>
        <taxon>Archaeosporales</taxon>
        <taxon>Ambisporaceae</taxon>
        <taxon>Ambispora</taxon>
    </lineage>
</organism>
<reference evidence="1" key="1">
    <citation type="submission" date="2021-06" db="EMBL/GenBank/DDBJ databases">
        <authorList>
            <person name="Kallberg Y."/>
            <person name="Tangrot J."/>
            <person name="Rosling A."/>
        </authorList>
    </citation>
    <scope>NUCLEOTIDE SEQUENCE</scope>
    <source>
        <strain evidence="1">FL130A</strain>
    </source>
</reference>
<sequence>MSAYNEENPLPLYNDDDVMEINSLSEGHNLNSTKATIDDILFLFHKHIDSGKNTTKTAEHLQRYMTVQGLCLFKVWNLEITVFDALAKSYLGLNIFSNTFALPILQRDLIQSSSNVDSPLTYTHFAEYTDGAANVVLSEGLPIVD</sequence>
<accession>A0A9N9GKZ3</accession>
<evidence type="ECO:0000313" key="1">
    <source>
        <dbReference type="EMBL" id="CAG8613359.1"/>
    </source>
</evidence>
<dbReference type="Proteomes" id="UP000789508">
    <property type="component" value="Unassembled WGS sequence"/>
</dbReference>
<comment type="caution">
    <text evidence="1">The sequence shown here is derived from an EMBL/GenBank/DDBJ whole genome shotgun (WGS) entry which is preliminary data.</text>
</comment>